<evidence type="ECO:0000313" key="2">
    <source>
        <dbReference type="EMBL" id="MBM7583500.1"/>
    </source>
</evidence>
<accession>A0ABS2N6R6</accession>
<gene>
    <name evidence="2" type="ORF">JOC86_000037</name>
</gene>
<keyword evidence="3" id="KW-1185">Reference proteome</keyword>
<keyword evidence="1" id="KW-0472">Membrane</keyword>
<protein>
    <submittedName>
        <fullName evidence="2">CHASE2 domain-containing sensor protein</fullName>
    </submittedName>
</protein>
<dbReference type="Proteomes" id="UP001646157">
    <property type="component" value="Unassembled WGS sequence"/>
</dbReference>
<proteinExistence type="predicted"/>
<keyword evidence="1" id="KW-1133">Transmembrane helix</keyword>
<keyword evidence="1" id="KW-0812">Transmembrane</keyword>
<evidence type="ECO:0000256" key="1">
    <source>
        <dbReference type="SAM" id="Phobius"/>
    </source>
</evidence>
<feature type="transmembrane region" description="Helical" evidence="1">
    <location>
        <begin position="34"/>
        <end position="55"/>
    </location>
</feature>
<organism evidence="2 3">
    <name type="scientific">Rossellomorea pakistanensis</name>
    <dbReference type="NCBI Taxonomy" id="992288"/>
    <lineage>
        <taxon>Bacteria</taxon>
        <taxon>Bacillati</taxon>
        <taxon>Bacillota</taxon>
        <taxon>Bacilli</taxon>
        <taxon>Bacillales</taxon>
        <taxon>Bacillaceae</taxon>
        <taxon>Rossellomorea</taxon>
    </lineage>
</organism>
<dbReference type="EMBL" id="JAFBDZ010000001">
    <property type="protein sequence ID" value="MBM7583500.1"/>
    <property type="molecule type" value="Genomic_DNA"/>
</dbReference>
<reference evidence="2 3" key="1">
    <citation type="submission" date="2021-01" db="EMBL/GenBank/DDBJ databases">
        <title>Genomic Encyclopedia of Type Strains, Phase IV (KMG-IV): sequencing the most valuable type-strain genomes for metagenomic binning, comparative biology and taxonomic classification.</title>
        <authorList>
            <person name="Goeker M."/>
        </authorList>
    </citation>
    <scope>NUCLEOTIDE SEQUENCE [LARGE SCALE GENOMIC DNA]</scope>
    <source>
        <strain evidence="2 3">DSM 24834</strain>
    </source>
</reference>
<comment type="caution">
    <text evidence="2">The sequence shown here is derived from an EMBL/GenBank/DDBJ whole genome shotgun (WGS) entry which is preliminary data.</text>
</comment>
<feature type="transmembrane region" description="Helical" evidence="1">
    <location>
        <begin position="61"/>
        <end position="81"/>
    </location>
</feature>
<dbReference type="RefSeq" id="WP_205167778.1">
    <property type="nucleotide sequence ID" value="NZ_JAFBDZ010000001.1"/>
</dbReference>
<name>A0ABS2N6R6_9BACI</name>
<feature type="transmembrane region" description="Helical" evidence="1">
    <location>
        <begin position="6"/>
        <end position="22"/>
    </location>
</feature>
<evidence type="ECO:0000313" key="3">
    <source>
        <dbReference type="Proteomes" id="UP001646157"/>
    </source>
</evidence>
<sequence length="85" mass="9813">MLDSILLITYLSALVISFIVLYKKHKHVNKEAGIKNYLTSICFYLGSLIGFSAYWFDLAGIISMLLMLFFLFLGAYFTKYLQPQK</sequence>